<comment type="caution">
    <text evidence="3">The sequence shown here is derived from an EMBL/GenBank/DDBJ whole genome shotgun (WGS) entry which is preliminary data.</text>
</comment>
<sequence>MKVKLILLLLLGFTVIMSCDTEDDEPAPTYFLTRIASPTDGGKISVSPPSANYNHGQEVTLTPEANANWVFQKWEGDASGNSVPLKLTMDADKSVTAVFVKRDYPLTISIEGEGTVNEVVVTNPGGREYPHGTTVELTPLAKDGWKFDSWGGNLSGNDVPIRIVVDGEKNVVVRFNEKDATPPVRTKNLFGQPYTPPSCRLVEGYDEGSESVTTIFNYYDNGVLKNMIEVENGIGVDTSVVVYRSDGLIDYVKEYFNTITMDYDSQDRLMRVFVEHNSSGHRDTTEITYIGDKTVKISQRQFGKPAGDFVHEFDDKYNLVRTVLYNPYTGQPVEETNTDFHSGTNNFWLSLGDFRFHILLAGDWSGVYPYVASSEMMKYMSHTEHYENPPRNREFMVEVLSVNSQRFPTKILGMDDGVTTIIEYKCQ</sequence>
<evidence type="ECO:0000259" key="2">
    <source>
        <dbReference type="Pfam" id="PF18998"/>
    </source>
</evidence>
<reference evidence="4" key="1">
    <citation type="journal article" date="2019" name="Int. J. Syst. Evol. Microbiol.">
        <title>The Global Catalogue of Microorganisms (GCM) 10K type strain sequencing project: providing services to taxonomists for standard genome sequencing and annotation.</title>
        <authorList>
            <consortium name="The Broad Institute Genomics Platform"/>
            <consortium name="The Broad Institute Genome Sequencing Center for Infectious Disease"/>
            <person name="Wu L."/>
            <person name="Ma J."/>
        </authorList>
    </citation>
    <scope>NUCLEOTIDE SEQUENCE [LARGE SCALE GENOMIC DNA]</scope>
    <source>
        <strain evidence="4">JCM 16112</strain>
    </source>
</reference>
<feature type="domain" description="Bacterial repeat" evidence="2">
    <location>
        <begin position="36"/>
        <end position="101"/>
    </location>
</feature>
<evidence type="ECO:0000256" key="1">
    <source>
        <dbReference type="SAM" id="SignalP"/>
    </source>
</evidence>
<feature type="domain" description="Bacterial repeat" evidence="2">
    <location>
        <begin position="104"/>
        <end position="177"/>
    </location>
</feature>
<proteinExistence type="predicted"/>
<dbReference type="Proteomes" id="UP001500469">
    <property type="component" value="Unassembled WGS sequence"/>
</dbReference>
<dbReference type="PROSITE" id="PS51257">
    <property type="entry name" value="PROKAR_LIPOPROTEIN"/>
    <property type="match status" value="1"/>
</dbReference>
<dbReference type="RefSeq" id="WP_343849289.1">
    <property type="nucleotide sequence ID" value="NZ_BAAAFI010000004.1"/>
</dbReference>
<feature type="chain" id="PRO_5046414076" description="Bacterial repeat domain-containing protein" evidence="1">
    <location>
        <begin position="19"/>
        <end position="427"/>
    </location>
</feature>
<keyword evidence="4" id="KW-1185">Reference proteome</keyword>
<name>A0ABP3Y9H9_9BACT</name>
<protein>
    <recommendedName>
        <fullName evidence="2">Bacterial repeat domain-containing protein</fullName>
    </recommendedName>
</protein>
<keyword evidence="1" id="KW-0732">Signal</keyword>
<accession>A0ABP3Y9H9</accession>
<evidence type="ECO:0000313" key="3">
    <source>
        <dbReference type="EMBL" id="GAA0878116.1"/>
    </source>
</evidence>
<dbReference type="EMBL" id="BAAAFI010000004">
    <property type="protein sequence ID" value="GAA0878116.1"/>
    <property type="molecule type" value="Genomic_DNA"/>
</dbReference>
<feature type="signal peptide" evidence="1">
    <location>
        <begin position="1"/>
        <end position="18"/>
    </location>
</feature>
<dbReference type="Pfam" id="PF18998">
    <property type="entry name" value="Flg_new_2"/>
    <property type="match status" value="2"/>
</dbReference>
<organism evidence="3 4">
    <name type="scientific">Algoriphagus jejuensis</name>
    <dbReference type="NCBI Taxonomy" id="419934"/>
    <lineage>
        <taxon>Bacteria</taxon>
        <taxon>Pseudomonadati</taxon>
        <taxon>Bacteroidota</taxon>
        <taxon>Cytophagia</taxon>
        <taxon>Cytophagales</taxon>
        <taxon>Cyclobacteriaceae</taxon>
        <taxon>Algoriphagus</taxon>
    </lineage>
</organism>
<gene>
    <name evidence="3" type="ORF">GCM10009119_10840</name>
</gene>
<evidence type="ECO:0000313" key="4">
    <source>
        <dbReference type="Proteomes" id="UP001500469"/>
    </source>
</evidence>
<dbReference type="InterPro" id="IPR044060">
    <property type="entry name" value="Bacterial_rp_domain"/>
</dbReference>